<keyword evidence="1" id="KW-1133">Transmembrane helix</keyword>
<dbReference type="PANTHER" id="PTHR40115:SF1">
    <property type="entry name" value="INNER MEMBRANE PROTEIN WITH PEPSY TM HELIX"/>
    <property type="match status" value="1"/>
</dbReference>
<organism evidence="2 3">
    <name type="scientific">Oceanisphaera sediminis</name>
    <dbReference type="NCBI Taxonomy" id="981381"/>
    <lineage>
        <taxon>Bacteria</taxon>
        <taxon>Pseudomonadati</taxon>
        <taxon>Pseudomonadota</taxon>
        <taxon>Gammaproteobacteria</taxon>
        <taxon>Aeromonadales</taxon>
        <taxon>Aeromonadaceae</taxon>
        <taxon>Oceanisphaera</taxon>
    </lineage>
</organism>
<feature type="transmembrane region" description="Helical" evidence="1">
    <location>
        <begin position="21"/>
        <end position="40"/>
    </location>
</feature>
<dbReference type="EMBL" id="BAABDS010000027">
    <property type="protein sequence ID" value="GAA3711225.1"/>
    <property type="molecule type" value="Genomic_DNA"/>
</dbReference>
<feature type="transmembrane region" description="Helical" evidence="1">
    <location>
        <begin position="186"/>
        <end position="204"/>
    </location>
</feature>
<dbReference type="PANTHER" id="PTHR40115">
    <property type="entry name" value="INNER MEMBRANE PROTEIN WITH PEPSY TM HELIX"/>
    <property type="match status" value="1"/>
</dbReference>
<accession>A0ABP7E2A8</accession>
<dbReference type="Proteomes" id="UP001501479">
    <property type="component" value="Unassembled WGS sequence"/>
</dbReference>
<evidence type="ECO:0000313" key="2">
    <source>
        <dbReference type="EMBL" id="GAA3711225.1"/>
    </source>
</evidence>
<dbReference type="Pfam" id="PF16357">
    <property type="entry name" value="PepSY_TM_like_2"/>
    <property type="match status" value="1"/>
</dbReference>
<keyword evidence="3" id="KW-1185">Reference proteome</keyword>
<gene>
    <name evidence="2" type="ORF">GCM10022421_18250</name>
</gene>
<feature type="transmembrane region" description="Helical" evidence="1">
    <location>
        <begin position="154"/>
        <end position="177"/>
    </location>
</feature>
<sequence length="206" mass="23321">MSIKSSRPGPVPRWVRPVHTYSSMLMLAIMLFFTLTGLTLNNRQWLPAPTPEKSLALTLPEPLVSTALWQQDSLLAAAQVWQWLQQEQQLAGGEVRFDWSADEALLLIDIKRPGGYSLVEVSLEDETVLIEEQHYGWMAALNDLHMGRNSGTGWSWFIDASAVVMLLFTLTGFWLVLPMRRRRSRMLSLTGLGAVLMAGIYVWMVF</sequence>
<keyword evidence="1" id="KW-0812">Transmembrane</keyword>
<evidence type="ECO:0000313" key="3">
    <source>
        <dbReference type="Proteomes" id="UP001501479"/>
    </source>
</evidence>
<name>A0ABP7E2A8_9GAMM</name>
<comment type="caution">
    <text evidence="2">The sequence shown here is derived from an EMBL/GenBank/DDBJ whole genome shotgun (WGS) entry which is preliminary data.</text>
</comment>
<proteinExistence type="predicted"/>
<protein>
    <submittedName>
        <fullName evidence="2">PepSY-associated TM helix domain-containing protein</fullName>
    </submittedName>
</protein>
<keyword evidence="1" id="KW-0472">Membrane</keyword>
<reference evidence="3" key="1">
    <citation type="journal article" date="2019" name="Int. J. Syst. Evol. Microbiol.">
        <title>The Global Catalogue of Microorganisms (GCM) 10K type strain sequencing project: providing services to taxonomists for standard genome sequencing and annotation.</title>
        <authorList>
            <consortium name="The Broad Institute Genomics Platform"/>
            <consortium name="The Broad Institute Genome Sequencing Center for Infectious Disease"/>
            <person name="Wu L."/>
            <person name="Ma J."/>
        </authorList>
    </citation>
    <scope>NUCLEOTIDE SEQUENCE [LARGE SCALE GENOMIC DNA]</scope>
    <source>
        <strain evidence="3">JCM 17329</strain>
    </source>
</reference>
<dbReference type="InterPro" id="IPR032307">
    <property type="entry name" value="PepSY_TM-like_2"/>
</dbReference>
<evidence type="ECO:0000256" key="1">
    <source>
        <dbReference type="SAM" id="Phobius"/>
    </source>
</evidence>
<dbReference type="RefSeq" id="WP_344964436.1">
    <property type="nucleotide sequence ID" value="NZ_BAABDS010000027.1"/>
</dbReference>